<evidence type="ECO:0000256" key="1">
    <source>
        <dbReference type="ARBA" id="ARBA00004606"/>
    </source>
</evidence>
<reference evidence="6 7" key="1">
    <citation type="journal article" date="2021" name="Comput. Struct. Biotechnol. J.">
        <title>De novo genome assembly of the potent medicinal plant Rehmannia glutinosa using nanopore technology.</title>
        <authorList>
            <person name="Ma L."/>
            <person name="Dong C."/>
            <person name="Song C."/>
            <person name="Wang X."/>
            <person name="Zheng X."/>
            <person name="Niu Y."/>
            <person name="Chen S."/>
            <person name="Feng W."/>
        </authorList>
    </citation>
    <scope>NUCLEOTIDE SEQUENCE [LARGE SCALE GENOMIC DNA]</scope>
    <source>
        <strain evidence="6">DH-2019</strain>
    </source>
</reference>
<keyword evidence="4" id="KW-0472">Membrane</keyword>
<gene>
    <name evidence="6" type="ORF">DH2020_013660</name>
</gene>
<dbReference type="PANTHER" id="PTHR31042:SF111">
    <property type="entry name" value="CORE-2_I-BRANCHING BETA-1,6-N-ACETYLGLUCOSAMINYLTRANSFERASE FAMILY PROTEIN"/>
    <property type="match status" value="1"/>
</dbReference>
<evidence type="ECO:0000313" key="7">
    <source>
        <dbReference type="Proteomes" id="UP001318860"/>
    </source>
</evidence>
<keyword evidence="7" id="KW-1185">Reference proteome</keyword>
<organism evidence="6 7">
    <name type="scientific">Rehmannia glutinosa</name>
    <name type="common">Chinese foxglove</name>
    <dbReference type="NCBI Taxonomy" id="99300"/>
    <lineage>
        <taxon>Eukaryota</taxon>
        <taxon>Viridiplantae</taxon>
        <taxon>Streptophyta</taxon>
        <taxon>Embryophyta</taxon>
        <taxon>Tracheophyta</taxon>
        <taxon>Spermatophyta</taxon>
        <taxon>Magnoliopsida</taxon>
        <taxon>eudicotyledons</taxon>
        <taxon>Gunneridae</taxon>
        <taxon>Pentapetalae</taxon>
        <taxon>asterids</taxon>
        <taxon>lamiids</taxon>
        <taxon>Lamiales</taxon>
        <taxon>Orobanchaceae</taxon>
        <taxon>Rehmannieae</taxon>
        <taxon>Rehmannia</taxon>
    </lineage>
</organism>
<evidence type="ECO:0000256" key="2">
    <source>
        <dbReference type="ARBA" id="ARBA00022676"/>
    </source>
</evidence>
<protein>
    <recommendedName>
        <fullName evidence="8">Core-2/I-branching beta-1,6-N-acetylglucosaminyltransferase family protein</fullName>
    </recommendedName>
</protein>
<dbReference type="InterPro" id="IPR003406">
    <property type="entry name" value="Glyco_trans_14"/>
</dbReference>
<keyword evidence="2" id="KW-0328">Glycosyltransferase</keyword>
<name>A0ABR0X5G0_REHGL</name>
<evidence type="ECO:0008006" key="8">
    <source>
        <dbReference type="Google" id="ProtNLM"/>
    </source>
</evidence>
<comment type="caution">
    <text evidence="6">The sequence shown here is derived from an EMBL/GenBank/DDBJ whole genome shotgun (WGS) entry which is preliminary data.</text>
</comment>
<dbReference type="Proteomes" id="UP001318860">
    <property type="component" value="Unassembled WGS sequence"/>
</dbReference>
<dbReference type="Pfam" id="PF02485">
    <property type="entry name" value="Branch"/>
    <property type="match status" value="1"/>
</dbReference>
<dbReference type="InterPro" id="IPR044174">
    <property type="entry name" value="BC10-like"/>
</dbReference>
<accession>A0ABR0X5G0</accession>
<comment type="subcellular location">
    <subcellularLocation>
        <location evidence="1">Membrane</location>
        <topology evidence="1">Single-pass type II membrane protein</topology>
    </subcellularLocation>
</comment>
<dbReference type="PANTHER" id="PTHR31042">
    <property type="entry name" value="CORE-2/I-BRANCHING BETA-1,6-N-ACETYLGLUCOSAMINYLTRANSFERASE FAMILY PROTEIN-RELATED"/>
    <property type="match status" value="1"/>
</dbReference>
<dbReference type="EMBL" id="JABTTQ020000006">
    <property type="protein sequence ID" value="KAK6154021.1"/>
    <property type="molecule type" value="Genomic_DNA"/>
</dbReference>
<evidence type="ECO:0000313" key="6">
    <source>
        <dbReference type="EMBL" id="KAK6154021.1"/>
    </source>
</evidence>
<keyword evidence="5" id="KW-0325">Glycoprotein</keyword>
<keyword evidence="3" id="KW-0808">Transferase</keyword>
<evidence type="ECO:0000256" key="4">
    <source>
        <dbReference type="ARBA" id="ARBA00023136"/>
    </source>
</evidence>
<evidence type="ECO:0000256" key="5">
    <source>
        <dbReference type="ARBA" id="ARBA00023180"/>
    </source>
</evidence>
<evidence type="ECO:0000256" key="3">
    <source>
        <dbReference type="ARBA" id="ARBA00022679"/>
    </source>
</evidence>
<proteinExistence type="predicted"/>
<sequence length="297" mass="35146">MHDMREDELLWRASMKPKIREYPFKRTPKVAFMFLAKRDLPMAPLWEMFFRGHEGLFSIYVHSQPSYNGTVPPDSVFHGRRIPSQEVEWGKFSMVEAERRLLANALLDVSNQRFVLLSEACIPLFNFNTIYDYLIKSTTSFVESYDLIGPVGRGRYDNHMRPYVTLEDWRKGAQWFEMDRELALEVISDHLYFTLFKKYCKPACYSDEHYLPTFITKKFPHKNSNRTLTWVDWSRGGPHPLKFIRTDISPDMLIRLRTGTQCVYNGMPTNVCYLFARKFTVNALDRLLRFAPMIMQF</sequence>